<dbReference type="EMBL" id="NHYD01001854">
    <property type="protein sequence ID" value="PPQ89626.1"/>
    <property type="molecule type" value="Genomic_DNA"/>
</dbReference>
<keyword evidence="1" id="KW-0732">Signal</keyword>
<organism evidence="2 3">
    <name type="scientific">Psilocybe cyanescens</name>
    <dbReference type="NCBI Taxonomy" id="93625"/>
    <lineage>
        <taxon>Eukaryota</taxon>
        <taxon>Fungi</taxon>
        <taxon>Dikarya</taxon>
        <taxon>Basidiomycota</taxon>
        <taxon>Agaricomycotina</taxon>
        <taxon>Agaricomycetes</taxon>
        <taxon>Agaricomycetidae</taxon>
        <taxon>Agaricales</taxon>
        <taxon>Agaricineae</taxon>
        <taxon>Strophariaceae</taxon>
        <taxon>Psilocybe</taxon>
    </lineage>
</organism>
<comment type="caution">
    <text evidence="2">The sequence shown here is derived from an EMBL/GenBank/DDBJ whole genome shotgun (WGS) entry which is preliminary data.</text>
</comment>
<evidence type="ECO:0000313" key="2">
    <source>
        <dbReference type="EMBL" id="PPQ89626.1"/>
    </source>
</evidence>
<dbReference type="AlphaFoldDB" id="A0A409XFU8"/>
<evidence type="ECO:0000313" key="3">
    <source>
        <dbReference type="Proteomes" id="UP000283269"/>
    </source>
</evidence>
<reference evidence="2 3" key="1">
    <citation type="journal article" date="2018" name="Evol. Lett.">
        <title>Horizontal gene cluster transfer increased hallucinogenic mushroom diversity.</title>
        <authorList>
            <person name="Reynolds H.T."/>
            <person name="Vijayakumar V."/>
            <person name="Gluck-Thaler E."/>
            <person name="Korotkin H.B."/>
            <person name="Matheny P.B."/>
            <person name="Slot J.C."/>
        </authorList>
    </citation>
    <scope>NUCLEOTIDE SEQUENCE [LARGE SCALE GENOMIC DNA]</scope>
    <source>
        <strain evidence="2 3">2631</strain>
    </source>
</reference>
<feature type="signal peptide" evidence="1">
    <location>
        <begin position="1"/>
        <end position="16"/>
    </location>
</feature>
<dbReference type="Proteomes" id="UP000283269">
    <property type="component" value="Unassembled WGS sequence"/>
</dbReference>
<sequence length="185" mass="20183">MYFSLVLVYTPIVSTCLPLAPFGSSSDIRTRLYTHPHKPSPSQQTRPGLYAFLPQKFLAYYCQKSASPTPSFANAYPALSVYLAPALFPVASPLGRSATNYVNTAYLRLRLATLQGAGYLCSTQLRAALTLAQANLRLANDKVTDARCLLARLVAEHDALTGGRTHSAMPDSLPDLLPPEFDPFF</sequence>
<name>A0A409XFU8_PSICY</name>
<accession>A0A409XFU8</accession>
<evidence type="ECO:0000256" key="1">
    <source>
        <dbReference type="SAM" id="SignalP"/>
    </source>
</evidence>
<dbReference type="InParanoid" id="A0A409XFU8"/>
<gene>
    <name evidence="2" type="ORF">CVT25_012636</name>
</gene>
<feature type="chain" id="PRO_5019237534" evidence="1">
    <location>
        <begin position="17"/>
        <end position="185"/>
    </location>
</feature>
<keyword evidence="3" id="KW-1185">Reference proteome</keyword>
<proteinExistence type="predicted"/>
<protein>
    <submittedName>
        <fullName evidence="2">Uncharacterized protein</fullName>
    </submittedName>
</protein>